<dbReference type="Pfam" id="PF01997">
    <property type="entry name" value="Translin"/>
    <property type="match status" value="1"/>
</dbReference>
<reference evidence="2" key="1">
    <citation type="submission" date="2017-09" db="EMBL/GenBank/DDBJ databases">
        <title>Depth-based differentiation of microbial function through sediment-hosted aquifers and enrichment of novel symbionts in the deep terrestrial subsurface.</title>
        <authorList>
            <person name="Probst A.J."/>
            <person name="Ladd B."/>
            <person name="Jarett J.K."/>
            <person name="Geller-Mcgrath D.E."/>
            <person name="Sieber C.M.K."/>
            <person name="Emerson J.B."/>
            <person name="Anantharaman K."/>
            <person name="Thomas B.C."/>
            <person name="Malmstrom R."/>
            <person name="Stieglmeier M."/>
            <person name="Klingl A."/>
            <person name="Woyke T."/>
            <person name="Ryan C.M."/>
            <person name="Banfield J.F."/>
        </authorList>
    </citation>
    <scope>NUCLEOTIDE SEQUENCE [LARGE SCALE GENOMIC DNA]</scope>
</reference>
<name>A0A2M6WU93_9BACT</name>
<dbReference type="AlphaFoldDB" id="A0A2M6WU93"/>
<dbReference type="CDD" id="cd14820">
    <property type="entry name" value="TRAX"/>
    <property type="match status" value="1"/>
</dbReference>
<dbReference type="InterPro" id="IPR002848">
    <property type="entry name" value="Translin_fam"/>
</dbReference>
<dbReference type="Proteomes" id="UP000228533">
    <property type="component" value="Unassembled WGS sequence"/>
</dbReference>
<evidence type="ECO:0000313" key="2">
    <source>
        <dbReference type="Proteomes" id="UP000228533"/>
    </source>
</evidence>
<evidence type="ECO:0000313" key="1">
    <source>
        <dbReference type="EMBL" id="PIT96367.1"/>
    </source>
</evidence>
<organism evidence="1 2">
    <name type="scientific">Candidatus Falkowbacteria bacterium CG10_big_fil_rev_8_21_14_0_10_37_14</name>
    <dbReference type="NCBI Taxonomy" id="1974561"/>
    <lineage>
        <taxon>Bacteria</taxon>
        <taxon>Candidatus Falkowiibacteriota</taxon>
    </lineage>
</organism>
<dbReference type="PANTHER" id="PTHR10741">
    <property type="entry name" value="TRANSLIN AND TRANSLIN ASSOCIATED PROTEIN X"/>
    <property type="match status" value="1"/>
</dbReference>
<dbReference type="SUPFAM" id="SSF74784">
    <property type="entry name" value="Translin"/>
    <property type="match status" value="1"/>
</dbReference>
<gene>
    <name evidence="1" type="ORF">COT94_00835</name>
</gene>
<sequence length="190" mass="21403">MPLNKTFANQLKTSYAINTTKRHKIIATSNELLYNAKRVIFATHRGELIAAGASLAALDKDLLKLQKDFGYQRLNEEGSYSAAVEEYVEAKLFYAASIGQTINRIPKIKIANEQYLGGLSDLTGELVRQAVNSAADGRWEKVRECHDLIKSVLVALTEMDLTGYLRTKYDQAKSNLRKIEQMAYEIKLKK</sequence>
<dbReference type="GO" id="GO:0043565">
    <property type="term" value="F:sequence-specific DNA binding"/>
    <property type="evidence" value="ECO:0007669"/>
    <property type="project" value="InterPro"/>
</dbReference>
<dbReference type="InterPro" id="IPR036081">
    <property type="entry name" value="Translin_sf"/>
</dbReference>
<accession>A0A2M6WU93</accession>
<protein>
    <recommendedName>
        <fullName evidence="3">Haloacid dehalogenase</fullName>
    </recommendedName>
</protein>
<dbReference type="EMBL" id="PFAM01000006">
    <property type="protein sequence ID" value="PIT96367.1"/>
    <property type="molecule type" value="Genomic_DNA"/>
</dbReference>
<evidence type="ECO:0008006" key="3">
    <source>
        <dbReference type="Google" id="ProtNLM"/>
    </source>
</evidence>
<comment type="caution">
    <text evidence="1">The sequence shown here is derived from an EMBL/GenBank/DDBJ whole genome shotgun (WGS) entry which is preliminary data.</text>
</comment>
<dbReference type="Gene3D" id="1.20.58.2140">
    <property type="match status" value="1"/>
</dbReference>
<proteinExistence type="predicted"/>